<dbReference type="Proteomes" id="UP000199309">
    <property type="component" value="Unassembled WGS sequence"/>
</dbReference>
<dbReference type="EMBL" id="FNHQ01000016">
    <property type="protein sequence ID" value="SDM90114.1"/>
    <property type="molecule type" value="Genomic_DNA"/>
</dbReference>
<reference evidence="1 2" key="1">
    <citation type="submission" date="2016-10" db="EMBL/GenBank/DDBJ databases">
        <authorList>
            <person name="de Groot N.N."/>
        </authorList>
    </citation>
    <scope>NUCLEOTIDE SEQUENCE [LARGE SCALE GENOMIC DNA]</scope>
    <source>
        <strain evidence="1 2">DSM 16981</strain>
    </source>
</reference>
<keyword evidence="2" id="KW-1185">Reference proteome</keyword>
<dbReference type="RefSeq" id="WP_091650645.1">
    <property type="nucleotide sequence ID" value="NZ_FNHQ01000016.1"/>
</dbReference>
<dbReference type="STRING" id="349095.SAMN05660299_01728"/>
<dbReference type="AlphaFoldDB" id="A0A1G9WZW5"/>
<evidence type="ECO:0000313" key="1">
    <source>
        <dbReference type="EMBL" id="SDM90114.1"/>
    </source>
</evidence>
<evidence type="ECO:0000313" key="2">
    <source>
        <dbReference type="Proteomes" id="UP000199309"/>
    </source>
</evidence>
<proteinExistence type="predicted"/>
<name>A0A1G9WZW5_9FIRM</name>
<accession>A0A1G9WZW5</accession>
<gene>
    <name evidence="1" type="ORF">SAMN05660299_01728</name>
</gene>
<protein>
    <submittedName>
        <fullName evidence="1">Uncharacterized protein</fullName>
    </submittedName>
</protein>
<organism evidence="1 2">
    <name type="scientific">Megasphaera paucivorans</name>
    <dbReference type="NCBI Taxonomy" id="349095"/>
    <lineage>
        <taxon>Bacteria</taxon>
        <taxon>Bacillati</taxon>
        <taxon>Bacillota</taxon>
        <taxon>Negativicutes</taxon>
        <taxon>Veillonellales</taxon>
        <taxon>Veillonellaceae</taxon>
        <taxon>Megasphaera</taxon>
    </lineage>
</organism>
<sequence length="111" mass="13149">MINFNESEYQQEEMKYYAVIGNNGLCIVDNEYMLLQAVRKLFKITIWEFDDLTQANQYAVSAYITRYMMLYRPTQQIPCLPERLTLNQLYFNPDFDNEGQRDTLLLPGVSL</sequence>